<dbReference type="GO" id="GO:0005975">
    <property type="term" value="P:carbohydrate metabolic process"/>
    <property type="evidence" value="ECO:0007669"/>
    <property type="project" value="InterPro"/>
</dbReference>
<feature type="transmembrane region" description="Helical" evidence="13">
    <location>
        <begin position="43"/>
        <end position="65"/>
    </location>
</feature>
<evidence type="ECO:0000256" key="9">
    <source>
        <dbReference type="ARBA" id="ARBA00048605"/>
    </source>
</evidence>
<comment type="cofactor">
    <cofactor evidence="1 10">
        <name>Ca(2+)</name>
        <dbReference type="ChEBI" id="CHEBI:29108"/>
    </cofactor>
</comment>
<comment type="caution">
    <text evidence="14">The sequence shown here is derived from an EMBL/GenBank/DDBJ whole genome shotgun (WGS) entry which is preliminary data.</text>
</comment>
<evidence type="ECO:0000256" key="2">
    <source>
        <dbReference type="ARBA" id="ARBA00004922"/>
    </source>
</evidence>
<evidence type="ECO:0000256" key="11">
    <source>
        <dbReference type="PIRSR" id="PIRSR601382-3"/>
    </source>
</evidence>
<dbReference type="Proteomes" id="UP000001861">
    <property type="component" value="Unassembled WGS sequence"/>
</dbReference>
<dbReference type="PANTHER" id="PTHR11742:SF55">
    <property type="entry name" value="ENDOPLASMIC RETICULUM MANNOSYL-OLIGOSACCHARIDE 1,2-ALPHA-MANNOSIDASE"/>
    <property type="match status" value="1"/>
</dbReference>
<keyword evidence="6 10" id="KW-0106">Calcium</keyword>
<reference evidence="14 15" key="1">
    <citation type="journal article" date="2010" name="Proc. Natl. Acad. Sci. U.S.A.">
        <title>Insights into evolution of multicellular fungi from the assembled chromosomes of the mushroom Coprinopsis cinerea (Coprinus cinereus).</title>
        <authorList>
            <person name="Stajich J.E."/>
            <person name="Wilke S.K."/>
            <person name="Ahren D."/>
            <person name="Au C.H."/>
            <person name="Birren B.W."/>
            <person name="Borodovsky M."/>
            <person name="Burns C."/>
            <person name="Canback B."/>
            <person name="Casselton L.A."/>
            <person name="Cheng C.K."/>
            <person name="Deng J."/>
            <person name="Dietrich F.S."/>
            <person name="Fargo D.C."/>
            <person name="Farman M.L."/>
            <person name="Gathman A.C."/>
            <person name="Goldberg J."/>
            <person name="Guigo R."/>
            <person name="Hoegger P.J."/>
            <person name="Hooker J.B."/>
            <person name="Huggins A."/>
            <person name="James T.Y."/>
            <person name="Kamada T."/>
            <person name="Kilaru S."/>
            <person name="Kodira C."/>
            <person name="Kues U."/>
            <person name="Kupfer D."/>
            <person name="Kwan H.S."/>
            <person name="Lomsadze A."/>
            <person name="Li W."/>
            <person name="Lilly W.W."/>
            <person name="Ma L.J."/>
            <person name="Mackey A.J."/>
            <person name="Manning G."/>
            <person name="Martin F."/>
            <person name="Muraguchi H."/>
            <person name="Natvig D.O."/>
            <person name="Palmerini H."/>
            <person name="Ramesh M.A."/>
            <person name="Rehmeyer C.J."/>
            <person name="Roe B.A."/>
            <person name="Shenoy N."/>
            <person name="Stanke M."/>
            <person name="Ter-Hovhannisyan V."/>
            <person name="Tunlid A."/>
            <person name="Velagapudi R."/>
            <person name="Vision T.J."/>
            <person name="Zeng Q."/>
            <person name="Zolan M.E."/>
            <person name="Pukkila P.J."/>
        </authorList>
    </citation>
    <scope>NUCLEOTIDE SEQUENCE [LARGE SCALE GENOMIC DNA]</scope>
    <source>
        <strain evidence="15">Okayama-7 / 130 / ATCC MYA-4618 / FGSC 9003</strain>
    </source>
</reference>
<evidence type="ECO:0000313" key="14">
    <source>
        <dbReference type="EMBL" id="EAU87085.1"/>
    </source>
</evidence>
<evidence type="ECO:0000256" key="12">
    <source>
        <dbReference type="RuleBase" id="RU361193"/>
    </source>
</evidence>
<keyword evidence="12" id="KW-0326">Glycosidase</keyword>
<dbReference type="GO" id="GO:0005509">
    <property type="term" value="F:calcium ion binding"/>
    <property type="evidence" value="ECO:0007669"/>
    <property type="project" value="InterPro"/>
</dbReference>
<dbReference type="OMA" id="TFWMSET"/>
<dbReference type="GO" id="GO:0005783">
    <property type="term" value="C:endoplasmic reticulum"/>
    <property type="evidence" value="ECO:0007669"/>
    <property type="project" value="TreeGrafter"/>
</dbReference>
<dbReference type="InterPro" id="IPR012341">
    <property type="entry name" value="6hp_glycosidase-like_sf"/>
</dbReference>
<evidence type="ECO:0000256" key="1">
    <source>
        <dbReference type="ARBA" id="ARBA00001913"/>
    </source>
</evidence>
<dbReference type="Pfam" id="PF01532">
    <property type="entry name" value="Glyco_hydro_47"/>
    <property type="match status" value="1"/>
</dbReference>
<dbReference type="OrthoDB" id="8118055at2759"/>
<dbReference type="RefSeq" id="XP_001834637.1">
    <property type="nucleotide sequence ID" value="XM_001834585.1"/>
</dbReference>
<dbReference type="Gene3D" id="1.50.10.10">
    <property type="match status" value="1"/>
</dbReference>
<evidence type="ECO:0000256" key="10">
    <source>
        <dbReference type="PIRSR" id="PIRSR601382-2"/>
    </source>
</evidence>
<keyword evidence="13" id="KW-1133">Transmembrane helix</keyword>
<dbReference type="GO" id="GO:0016020">
    <property type="term" value="C:membrane"/>
    <property type="evidence" value="ECO:0007669"/>
    <property type="project" value="InterPro"/>
</dbReference>
<dbReference type="KEGG" id="cci:CC1G_05774"/>
<evidence type="ECO:0000256" key="13">
    <source>
        <dbReference type="SAM" id="Phobius"/>
    </source>
</evidence>
<dbReference type="InterPro" id="IPR050749">
    <property type="entry name" value="Glycosyl_Hydrolase_47"/>
</dbReference>
<dbReference type="AlphaFoldDB" id="A8NL99"/>
<name>A8NL99_COPC7</name>
<accession>A8NL99</accession>
<evidence type="ECO:0000256" key="3">
    <source>
        <dbReference type="ARBA" id="ARBA00007658"/>
    </source>
</evidence>
<comment type="catalytic activity">
    <reaction evidence="9">
        <text>N(4)-(alpha-D-Man-(1-&gt;2)-alpha-D-Man-(1-&gt;2)-alpha-D-Man-(1-&gt;3)-[alpha-D-Man-(1-&gt;2)-alpha-D-Man-(1-&gt;3)-[alpha-D-Man-(1-&gt;2)-alpha-D-Man-(1-&gt;6)]-alpha-D-Man-(1-&gt;6)]-beta-D-Man-(1-&gt;4)-beta-D-GlcNAc-(1-&gt;4)-beta-D-GlcNAc)-L-asparaginyl-[protein] (N-glucan mannose isomer 9A1,2,3B1,2,3) + 4 H2O = N(4)-(alpha-D-Man-(1-&gt;3)-[alpha-D-Man-(1-&gt;3)-[alpha-D-Man-(1-&gt;6)]-alpha-D-Man-(1-&gt;6)]-beta-D-Man-(1-&gt;4)-beta-D-GlcNAc-(1-&gt;4)-beta-D-GlcNAc)-L-asparaginyl-[protein] (N-glucan mannose isomer 5A1,2) + 4 beta-D-mannose</text>
        <dbReference type="Rhea" id="RHEA:56008"/>
        <dbReference type="Rhea" id="RHEA-COMP:14356"/>
        <dbReference type="Rhea" id="RHEA-COMP:14367"/>
        <dbReference type="ChEBI" id="CHEBI:15377"/>
        <dbReference type="ChEBI" id="CHEBI:28563"/>
        <dbReference type="ChEBI" id="CHEBI:59087"/>
        <dbReference type="ChEBI" id="CHEBI:139493"/>
        <dbReference type="EC" id="3.2.1.113"/>
    </reaction>
</comment>
<dbReference type="InterPro" id="IPR001382">
    <property type="entry name" value="Glyco_hydro_47"/>
</dbReference>
<comment type="similarity">
    <text evidence="3 12">Belongs to the glycosyl hydrolase 47 family.</text>
</comment>
<proteinExistence type="inferred from homology"/>
<sequence length="626" mass="70258">MSPRSPLPLHNDEIIPLAATGGTSLKGRAPGRFSLSKLGGRPVLRWVALLISLLALGWFFSPWAVSDRFESWRGGIRPNLGIEDDVGVDGGLGGVPVGVGLEDELDPPPKAPPQISKIWESRREEVKKSFMYAWDAYMEKGYPYDEVLPNSGSGKNNFNGWSVTLVDSLSTMWLMGLKDEFYEAAKLIENQKFTATAAGGGLIPFFETVIRHLGGYLSAYALSGDKLMLKLADDLGEQLIRAFNTTSKLPAGAVAPVTGQLTYGAGLLAEIGSCQLEFKYMAKMTGKAEYYEKVEYVMEHLYNAKTYNNLFAENWSIANGGPTGGRYTVAANTDSTYEYFLKQYLMMGDKRALKQYLKSMEGVIDNLLYVSPSRGLLYLTDLSGGAYTTPYPSHNHEHLGCYLPGLFALGAHALPQLLSPRELHELFPEEMQQKHKWAAEGLTYTCWMIYKDQKSGLSSDGTTFNSGGPKWVDALKKWESKGSKGKPPGLTEPPREVEVGRRDYRNAWPERYLMRPETVESIYLMWKTTGDEVWRERGYEVYQAIEKHTKAPFGYGSVHHVNQETPTIIDDMPSFFLAETLKYLYLLFDDEDPISLDKWVFNTEAHPLPVFEWTSEEKRKFGIVEE</sequence>
<comment type="catalytic activity">
    <reaction evidence="8">
        <text>N(4)-(alpha-D-Man-(1-&gt;2)-alpha-D-Man-(1-&gt;2)-alpha-D-Man-(1-&gt;3)-[alpha-D-Man-(1-&gt;3)-[alpha-D-Man-(1-&gt;2)-alpha-D-Man-(1-&gt;6)]-alpha-D-Man-(1-&gt;6)]-beta-D-Man-(1-&gt;4)-beta-D-GlcNAc-(1-&gt;4)-beta-D-GlcNAc)-L-asparaginyl-[protein] (N-glucan mannose isomer 8A1,2,3B1,3) + 3 H2O = N(4)-(alpha-D-Man-(1-&gt;3)-[alpha-D-Man-(1-&gt;3)-[alpha-D-Man-(1-&gt;6)]-alpha-D-Man-(1-&gt;6)]-beta-D-Man-(1-&gt;4)-beta-D-GlcNAc-(1-&gt;4)-beta-D-GlcNAc)-L-asparaginyl-[protein] (N-glucan mannose isomer 5A1,2) + 3 beta-D-mannose</text>
        <dbReference type="Rhea" id="RHEA:56028"/>
        <dbReference type="Rhea" id="RHEA-COMP:14358"/>
        <dbReference type="Rhea" id="RHEA-COMP:14367"/>
        <dbReference type="ChEBI" id="CHEBI:15377"/>
        <dbReference type="ChEBI" id="CHEBI:28563"/>
        <dbReference type="ChEBI" id="CHEBI:59087"/>
        <dbReference type="ChEBI" id="CHEBI:60628"/>
        <dbReference type="EC" id="3.2.1.113"/>
    </reaction>
</comment>
<dbReference type="InterPro" id="IPR036026">
    <property type="entry name" value="Seven-hairpin_glycosidases"/>
</dbReference>
<dbReference type="SUPFAM" id="SSF48225">
    <property type="entry name" value="Seven-hairpin glycosidases"/>
    <property type="match status" value="1"/>
</dbReference>
<feature type="disulfide bond" evidence="11">
    <location>
        <begin position="401"/>
        <end position="446"/>
    </location>
</feature>
<keyword evidence="15" id="KW-1185">Reference proteome</keyword>
<evidence type="ECO:0000256" key="4">
    <source>
        <dbReference type="ARBA" id="ARBA00022723"/>
    </source>
</evidence>
<keyword evidence="4 10" id="KW-0479">Metal-binding</keyword>
<dbReference type="GO" id="GO:0004571">
    <property type="term" value="F:mannosyl-oligosaccharide 1,2-alpha-mannosidase activity"/>
    <property type="evidence" value="ECO:0007669"/>
    <property type="project" value="UniProtKB-EC"/>
</dbReference>
<feature type="binding site" evidence="10">
    <location>
        <position position="603"/>
    </location>
    <ligand>
        <name>Ca(2+)</name>
        <dbReference type="ChEBI" id="CHEBI:29108"/>
    </ligand>
</feature>
<dbReference type="GeneID" id="6011153"/>
<gene>
    <name evidence="14" type="ORF">CC1G_05774</name>
</gene>
<dbReference type="EC" id="3.2.1.-" evidence="12"/>
<dbReference type="PANTHER" id="PTHR11742">
    <property type="entry name" value="MANNOSYL-OLIGOSACCHARIDE ALPHA-1,2-MANNOSIDASE-RELATED"/>
    <property type="match status" value="1"/>
</dbReference>
<protein>
    <recommendedName>
        <fullName evidence="12">alpha-1,2-Mannosidase</fullName>
        <ecNumber evidence="12">3.2.1.-</ecNumber>
    </recommendedName>
</protein>
<dbReference type="InParanoid" id="A8NL99"/>
<organism evidence="14 15">
    <name type="scientific">Coprinopsis cinerea (strain Okayama-7 / 130 / ATCC MYA-4618 / FGSC 9003)</name>
    <name type="common">Inky cap fungus</name>
    <name type="synonym">Hormographiella aspergillata</name>
    <dbReference type="NCBI Taxonomy" id="240176"/>
    <lineage>
        <taxon>Eukaryota</taxon>
        <taxon>Fungi</taxon>
        <taxon>Dikarya</taxon>
        <taxon>Basidiomycota</taxon>
        <taxon>Agaricomycotina</taxon>
        <taxon>Agaricomycetes</taxon>
        <taxon>Agaricomycetidae</taxon>
        <taxon>Agaricales</taxon>
        <taxon>Agaricineae</taxon>
        <taxon>Psathyrellaceae</taxon>
        <taxon>Coprinopsis</taxon>
    </lineage>
</organism>
<dbReference type="EMBL" id="AACS02000012">
    <property type="protein sequence ID" value="EAU87085.1"/>
    <property type="molecule type" value="Genomic_DNA"/>
</dbReference>
<evidence type="ECO:0000256" key="6">
    <source>
        <dbReference type="ARBA" id="ARBA00022837"/>
    </source>
</evidence>
<dbReference type="eggNOG" id="KOG2431">
    <property type="taxonomic scope" value="Eukaryota"/>
</dbReference>
<evidence type="ECO:0000256" key="7">
    <source>
        <dbReference type="ARBA" id="ARBA00023157"/>
    </source>
</evidence>
<comment type="pathway">
    <text evidence="2">Protein modification; protein glycosylation.</text>
</comment>
<dbReference type="VEuPathDB" id="FungiDB:CC1G_05774"/>
<keyword evidence="13" id="KW-0472">Membrane</keyword>
<dbReference type="PRINTS" id="PR00747">
    <property type="entry name" value="GLYHDRLASE47"/>
</dbReference>
<keyword evidence="5 12" id="KW-0378">Hydrolase</keyword>
<keyword evidence="13" id="KW-0812">Transmembrane</keyword>
<evidence type="ECO:0000256" key="5">
    <source>
        <dbReference type="ARBA" id="ARBA00022801"/>
    </source>
</evidence>
<evidence type="ECO:0000313" key="15">
    <source>
        <dbReference type="Proteomes" id="UP000001861"/>
    </source>
</evidence>
<keyword evidence="7 11" id="KW-1015">Disulfide bond</keyword>
<evidence type="ECO:0000256" key="8">
    <source>
        <dbReference type="ARBA" id="ARBA00047669"/>
    </source>
</evidence>
<dbReference type="GO" id="GO:0036503">
    <property type="term" value="P:ERAD pathway"/>
    <property type="evidence" value="ECO:0007669"/>
    <property type="project" value="UniProtKB-ARBA"/>
</dbReference>